<evidence type="ECO:0000313" key="2">
    <source>
        <dbReference type="EMBL" id="VDC80567.1"/>
    </source>
</evidence>
<keyword evidence="1" id="KW-0812">Transmembrane</keyword>
<reference evidence="2" key="1">
    <citation type="submission" date="2018-11" db="EMBL/GenBank/DDBJ databases">
        <authorList>
            <consortium name="Genoscope - CEA"/>
            <person name="William W."/>
        </authorList>
    </citation>
    <scope>NUCLEOTIDE SEQUENCE</scope>
</reference>
<protein>
    <submittedName>
        <fullName evidence="2">Uncharacterized protein</fullName>
    </submittedName>
</protein>
<sequence>MIINNKRVMVIIIIIIIIIVLQALILDTGVGCSILQEEDLHGEAK</sequence>
<keyword evidence="1" id="KW-0472">Membrane</keyword>
<organism evidence="2">
    <name type="scientific">Brassica campestris</name>
    <name type="common">Field mustard</name>
    <dbReference type="NCBI Taxonomy" id="3711"/>
    <lineage>
        <taxon>Eukaryota</taxon>
        <taxon>Viridiplantae</taxon>
        <taxon>Streptophyta</taxon>
        <taxon>Embryophyta</taxon>
        <taxon>Tracheophyta</taxon>
        <taxon>Spermatophyta</taxon>
        <taxon>Magnoliopsida</taxon>
        <taxon>eudicotyledons</taxon>
        <taxon>Gunneridae</taxon>
        <taxon>Pentapetalae</taxon>
        <taxon>rosids</taxon>
        <taxon>malvids</taxon>
        <taxon>Brassicales</taxon>
        <taxon>Brassicaceae</taxon>
        <taxon>Brassiceae</taxon>
        <taxon>Brassica</taxon>
    </lineage>
</organism>
<name>A0A3P5ZK18_BRACM</name>
<gene>
    <name evidence="2" type="ORF">BRAA03T11785Z</name>
</gene>
<proteinExistence type="predicted"/>
<accession>A0A3P5ZK18</accession>
<evidence type="ECO:0000256" key="1">
    <source>
        <dbReference type="SAM" id="Phobius"/>
    </source>
</evidence>
<dbReference type="AlphaFoldDB" id="A0A3P5ZK18"/>
<dbReference type="EMBL" id="LR031572">
    <property type="protein sequence ID" value="VDC80567.1"/>
    <property type="molecule type" value="Genomic_DNA"/>
</dbReference>
<keyword evidence="1" id="KW-1133">Transmembrane helix</keyword>
<feature type="transmembrane region" description="Helical" evidence="1">
    <location>
        <begin position="7"/>
        <end position="26"/>
    </location>
</feature>